<dbReference type="RefSeq" id="WP_167844657.1">
    <property type="nucleotide sequence ID" value="NZ_JHEG04000001.1"/>
</dbReference>
<accession>A0A8S9T1C5</accession>
<gene>
    <name evidence="1" type="ORF">DA73_0400010935</name>
</gene>
<dbReference type="EMBL" id="JHEG04000001">
    <property type="protein sequence ID" value="KAF3885926.1"/>
    <property type="molecule type" value="Genomic_DNA"/>
</dbReference>
<comment type="caution">
    <text evidence="1">The sequence shown here is derived from an EMBL/GenBank/DDBJ whole genome shotgun (WGS) entry which is preliminary data.</text>
</comment>
<evidence type="ECO:0000313" key="2">
    <source>
        <dbReference type="Proteomes" id="UP000029738"/>
    </source>
</evidence>
<proteinExistence type="predicted"/>
<name>A0A8S9T1C5_9CYAN</name>
<organism evidence="1 2">
    <name type="scientific">Tolypothrix bouteillei VB521301</name>
    <dbReference type="NCBI Taxonomy" id="1479485"/>
    <lineage>
        <taxon>Bacteria</taxon>
        <taxon>Bacillati</taxon>
        <taxon>Cyanobacteriota</taxon>
        <taxon>Cyanophyceae</taxon>
        <taxon>Nostocales</taxon>
        <taxon>Tolypothrichaceae</taxon>
        <taxon>Tolypothrix</taxon>
    </lineage>
</organism>
<keyword evidence="2" id="KW-1185">Reference proteome</keyword>
<dbReference type="AlphaFoldDB" id="A0A8S9T1C5"/>
<reference evidence="1" key="1">
    <citation type="journal article" date="2015" name="Genome Announc.">
        <title>Draft Genome Sequence of Tolypothrix boutellei Strain VB521301.</title>
        <authorList>
            <person name="Chandrababunaidu M.M."/>
            <person name="Singh D."/>
            <person name="Sen D."/>
            <person name="Bhan S."/>
            <person name="Das S."/>
            <person name="Gupta A."/>
            <person name="Adhikary S.P."/>
            <person name="Tripathy S."/>
        </authorList>
    </citation>
    <scope>NUCLEOTIDE SEQUENCE</scope>
    <source>
        <strain evidence="1">VB521301</strain>
    </source>
</reference>
<evidence type="ECO:0000313" key="1">
    <source>
        <dbReference type="EMBL" id="KAF3885926.1"/>
    </source>
</evidence>
<reference evidence="1" key="2">
    <citation type="submission" date="2019-11" db="EMBL/GenBank/DDBJ databases">
        <title>Improved Assembly of Tolypothrix boutellei genome.</title>
        <authorList>
            <person name="Sarangi A.N."/>
            <person name="Mukherjee M."/>
            <person name="Ghosh S."/>
            <person name="Singh D."/>
            <person name="Das A."/>
            <person name="Kant S."/>
            <person name="Prusty A."/>
            <person name="Tripathy S."/>
        </authorList>
    </citation>
    <scope>NUCLEOTIDE SEQUENCE</scope>
    <source>
        <strain evidence="1">VB521301</strain>
    </source>
</reference>
<protein>
    <submittedName>
        <fullName evidence="1">Uncharacterized protein</fullName>
    </submittedName>
</protein>
<sequence length="80" mass="9083">MEITENQSLFTGLTMEESAAIAGGLMVLRAKYDSQTKSFKVETKKIELGEDLLELFDTYYIFNGLFGGYGFYKNYGSLWV</sequence>
<dbReference type="Proteomes" id="UP000029738">
    <property type="component" value="Unassembled WGS sequence"/>
</dbReference>